<sequence length="254" mass="28475">MARGDFSGRMDLLGAEEVAGLMGVEVSTVWRWCREGRLPCLKAGKHWRVRREAMEDFLRRVERPARTPLPPGASTLQDQIQRFLRSPDNVLAVARGRDLLHRLDAAFFRAGEAKGGLLVKFTGGEEVPEGRLRERLSEAGLDVERLEREGRFFFRSGTGEETGRLVREFGDGRVVWASFVWAVRTDLAGALSGQRELSRLFDAERLVIKTAVLDEAVDEWPPEALWHAQTAHSATIWASEAGLSLSRRVPMPTV</sequence>
<dbReference type="eggNOG" id="COG2452">
    <property type="taxonomic scope" value="Bacteria"/>
</dbReference>
<dbReference type="Gene3D" id="1.10.10.10">
    <property type="entry name" value="Winged helix-like DNA-binding domain superfamily/Winged helix DNA-binding domain"/>
    <property type="match status" value="1"/>
</dbReference>
<dbReference type="Pfam" id="PF12728">
    <property type="entry name" value="HTH_17"/>
    <property type="match status" value="1"/>
</dbReference>
<evidence type="ECO:0000313" key="2">
    <source>
        <dbReference type="EMBL" id="AHY45680.1"/>
    </source>
</evidence>
<dbReference type="EMBL" id="CP007514">
    <property type="protein sequence ID" value="AHY45680.1"/>
    <property type="molecule type" value="Genomic_DNA"/>
</dbReference>
<organism evidence="2 4">
    <name type="scientific">Rubrobacter radiotolerans</name>
    <name type="common">Arthrobacter radiotolerans</name>
    <dbReference type="NCBI Taxonomy" id="42256"/>
    <lineage>
        <taxon>Bacteria</taxon>
        <taxon>Bacillati</taxon>
        <taxon>Actinomycetota</taxon>
        <taxon>Rubrobacteria</taxon>
        <taxon>Rubrobacterales</taxon>
        <taxon>Rubrobacteraceae</taxon>
        <taxon>Rubrobacter</taxon>
    </lineage>
</organism>
<proteinExistence type="predicted"/>
<evidence type="ECO:0000259" key="1">
    <source>
        <dbReference type="Pfam" id="PF12728"/>
    </source>
</evidence>
<protein>
    <submittedName>
        <fullName evidence="2">Excise: DNA binding domain, excisionase family</fullName>
    </submittedName>
    <submittedName>
        <fullName evidence="3">Helix-turn-helix domain-containing protein</fullName>
    </submittedName>
</protein>
<gene>
    <name evidence="2" type="ORF">RradSPS_0397</name>
    <name evidence="3" type="ORF">SIL72_03520</name>
</gene>
<dbReference type="Proteomes" id="UP001281130">
    <property type="component" value="Unassembled WGS sequence"/>
</dbReference>
<evidence type="ECO:0000313" key="4">
    <source>
        <dbReference type="Proteomes" id="UP000025229"/>
    </source>
</evidence>
<dbReference type="EMBL" id="JAWXXX010000001">
    <property type="protein sequence ID" value="MDX5893094.1"/>
    <property type="molecule type" value="Genomic_DNA"/>
</dbReference>
<accession>A0A023X0Z7</accession>
<dbReference type="GO" id="GO:0003677">
    <property type="term" value="F:DNA binding"/>
    <property type="evidence" value="ECO:0007669"/>
    <property type="project" value="InterPro"/>
</dbReference>
<reference evidence="2 4" key="1">
    <citation type="submission" date="2014-03" db="EMBL/GenBank/DDBJ databases">
        <title>Complete genome sequence of the Radio-Resistant Rubrobacter radiotolerans RSPS-4.</title>
        <authorList>
            <person name="Egas C.C."/>
            <person name="Barroso C.C."/>
            <person name="Froufe H.J.C."/>
            <person name="Pacheco J.J."/>
            <person name="Albuquerque L.L."/>
            <person name="da Costa M.M.S."/>
        </authorList>
    </citation>
    <scope>NUCLEOTIDE SEQUENCE [LARGE SCALE GENOMIC DNA]</scope>
    <source>
        <strain evidence="2 4">RSPS-4</strain>
    </source>
</reference>
<dbReference type="KEGG" id="rrd:RradSPS_0397"/>
<reference evidence="3" key="2">
    <citation type="submission" date="2023-11" db="EMBL/GenBank/DDBJ databases">
        <title>MicrobeMod: A computational toolkit for identifying prokaryotic methylation and restriction-modification with nanopore sequencing.</title>
        <authorList>
            <person name="Crits-Christoph A."/>
            <person name="Kang S.C."/>
            <person name="Lee H."/>
            <person name="Ostrov N."/>
        </authorList>
    </citation>
    <scope>NUCLEOTIDE SEQUENCE</scope>
    <source>
        <strain evidence="3">ATCC 51242</strain>
    </source>
</reference>
<dbReference type="AlphaFoldDB" id="A0A023X0Z7"/>
<keyword evidence="4" id="KW-1185">Reference proteome</keyword>
<dbReference type="InterPro" id="IPR010093">
    <property type="entry name" value="SinI_DNA-bd"/>
</dbReference>
<dbReference type="SUPFAM" id="SSF46955">
    <property type="entry name" value="Putative DNA-binding domain"/>
    <property type="match status" value="1"/>
</dbReference>
<evidence type="ECO:0000313" key="3">
    <source>
        <dbReference type="EMBL" id="MDX5893094.1"/>
    </source>
</evidence>
<dbReference type="HOGENOM" id="CLU_1119741_0_0_11"/>
<dbReference type="InterPro" id="IPR009061">
    <property type="entry name" value="DNA-bd_dom_put_sf"/>
</dbReference>
<dbReference type="RefSeq" id="WP_143533817.1">
    <property type="nucleotide sequence ID" value="NZ_CP007514.1"/>
</dbReference>
<dbReference type="NCBIfam" id="TIGR01764">
    <property type="entry name" value="excise"/>
    <property type="match status" value="1"/>
</dbReference>
<dbReference type="InterPro" id="IPR041657">
    <property type="entry name" value="HTH_17"/>
</dbReference>
<name>A0A023X0Z7_RUBRA</name>
<dbReference type="OrthoDB" id="3192870at2"/>
<dbReference type="InterPro" id="IPR036388">
    <property type="entry name" value="WH-like_DNA-bd_sf"/>
</dbReference>
<dbReference type="Proteomes" id="UP000025229">
    <property type="component" value="Chromosome"/>
</dbReference>
<feature type="domain" description="Helix-turn-helix" evidence="1">
    <location>
        <begin position="12"/>
        <end position="60"/>
    </location>
</feature>